<dbReference type="SUPFAM" id="SSF103473">
    <property type="entry name" value="MFS general substrate transporter"/>
    <property type="match status" value="1"/>
</dbReference>
<dbReference type="PANTHER" id="PTHR11360">
    <property type="entry name" value="MONOCARBOXYLATE TRANSPORTER"/>
    <property type="match status" value="1"/>
</dbReference>
<feature type="region of interest" description="Disordered" evidence="3">
    <location>
        <begin position="1"/>
        <end position="70"/>
    </location>
</feature>
<dbReference type="Gene3D" id="1.20.1250.20">
    <property type="entry name" value="MFS general substrate transporter like domains"/>
    <property type="match status" value="1"/>
</dbReference>
<evidence type="ECO:0000256" key="3">
    <source>
        <dbReference type="SAM" id="MobiDB-lite"/>
    </source>
</evidence>
<dbReference type="InterPro" id="IPR020846">
    <property type="entry name" value="MFS_dom"/>
</dbReference>
<feature type="compositionally biased region" description="Basic and acidic residues" evidence="3">
    <location>
        <begin position="1"/>
        <end position="38"/>
    </location>
</feature>
<reference evidence="6" key="1">
    <citation type="submission" date="2014-12" db="EMBL/GenBank/DDBJ databases">
        <title>Genome Sequence of Valsa Canker Pathogens Uncovers a Specific Adaption of Colonization on Woody Bark.</title>
        <authorList>
            <person name="Yin Z."/>
            <person name="Liu H."/>
            <person name="Gao X."/>
            <person name="Li Z."/>
            <person name="Song N."/>
            <person name="Ke X."/>
            <person name="Dai Q."/>
            <person name="Wu Y."/>
            <person name="Sun Y."/>
            <person name="Xu J.-R."/>
            <person name="Kang Z.K."/>
            <person name="Wang L."/>
            <person name="Huang L."/>
        </authorList>
    </citation>
    <scope>NUCLEOTIDE SEQUENCE [LARGE SCALE GENOMIC DNA]</scope>
    <source>
        <strain evidence="6">03-8</strain>
    </source>
</reference>
<feature type="transmembrane region" description="Helical" evidence="4">
    <location>
        <begin position="338"/>
        <end position="359"/>
    </location>
</feature>
<gene>
    <name evidence="6" type="ORF">VM1G_08722</name>
</gene>
<dbReference type="InterPro" id="IPR036259">
    <property type="entry name" value="MFS_trans_sf"/>
</dbReference>
<evidence type="ECO:0000256" key="1">
    <source>
        <dbReference type="ARBA" id="ARBA00004141"/>
    </source>
</evidence>
<dbReference type="OrthoDB" id="6499973at2759"/>
<feature type="transmembrane region" description="Helical" evidence="4">
    <location>
        <begin position="371"/>
        <end position="389"/>
    </location>
</feature>
<name>A0A194WAA4_CYTMA</name>
<protein>
    <submittedName>
        <fullName evidence="6">Transporter MCH4</fullName>
    </submittedName>
</protein>
<dbReference type="EMBL" id="CM003107">
    <property type="protein sequence ID" value="KUI73252.1"/>
    <property type="molecule type" value="Genomic_DNA"/>
</dbReference>
<proteinExistence type="inferred from homology"/>
<feature type="domain" description="Major facilitator superfamily (MFS) profile" evidence="5">
    <location>
        <begin position="104"/>
        <end position="474"/>
    </location>
</feature>
<dbReference type="PANTHER" id="PTHR11360:SF130">
    <property type="entry name" value="MAJOR FACILITATOR SUPERFAMILY (MFS) PROFILE DOMAIN-CONTAINING PROTEIN-RELATED"/>
    <property type="match status" value="1"/>
</dbReference>
<feature type="transmembrane region" description="Helical" evidence="4">
    <location>
        <begin position="170"/>
        <end position="191"/>
    </location>
</feature>
<feature type="transmembrane region" description="Helical" evidence="4">
    <location>
        <begin position="144"/>
        <end position="163"/>
    </location>
</feature>
<dbReference type="SMR" id="A0A194WAA4"/>
<comment type="similarity">
    <text evidence="2">Belongs to the major facilitator superfamily. Monocarboxylate porter (TC 2.A.1.13) family.</text>
</comment>
<organism evidence="6 7">
    <name type="scientific">Cytospora mali</name>
    <name type="common">Apple Valsa canker fungus</name>
    <name type="synonym">Valsa mali</name>
    <dbReference type="NCBI Taxonomy" id="578113"/>
    <lineage>
        <taxon>Eukaryota</taxon>
        <taxon>Fungi</taxon>
        <taxon>Dikarya</taxon>
        <taxon>Ascomycota</taxon>
        <taxon>Pezizomycotina</taxon>
        <taxon>Sordariomycetes</taxon>
        <taxon>Sordariomycetidae</taxon>
        <taxon>Diaporthales</taxon>
        <taxon>Cytosporaceae</taxon>
        <taxon>Cytospora</taxon>
    </lineage>
</organism>
<dbReference type="InterPro" id="IPR011701">
    <property type="entry name" value="MFS"/>
</dbReference>
<dbReference type="InterPro" id="IPR050327">
    <property type="entry name" value="Proton-linked_MCT"/>
</dbReference>
<keyword evidence="4" id="KW-1133">Transmembrane helix</keyword>
<keyword evidence="4" id="KW-0472">Membrane</keyword>
<accession>A0A194WAA4</accession>
<dbReference type="GO" id="GO:0022857">
    <property type="term" value="F:transmembrane transporter activity"/>
    <property type="evidence" value="ECO:0007669"/>
    <property type="project" value="InterPro"/>
</dbReference>
<feature type="transmembrane region" description="Helical" evidence="4">
    <location>
        <begin position="303"/>
        <end position="326"/>
    </location>
</feature>
<comment type="subcellular location">
    <subcellularLocation>
        <location evidence="1">Membrane</location>
        <topology evidence="1">Multi-pass membrane protein</topology>
    </subcellularLocation>
</comment>
<dbReference type="PROSITE" id="PS50850">
    <property type="entry name" value="MFS"/>
    <property type="match status" value="1"/>
</dbReference>
<dbReference type="AlphaFoldDB" id="A0A194WAA4"/>
<evidence type="ECO:0000256" key="4">
    <source>
        <dbReference type="SAM" id="Phobius"/>
    </source>
</evidence>
<feature type="transmembrane region" description="Helical" evidence="4">
    <location>
        <begin position="203"/>
        <end position="225"/>
    </location>
</feature>
<evidence type="ECO:0000313" key="6">
    <source>
        <dbReference type="EMBL" id="KUI73252.1"/>
    </source>
</evidence>
<dbReference type="Pfam" id="PF07690">
    <property type="entry name" value="MFS_1"/>
    <property type="match status" value="1"/>
</dbReference>
<feature type="transmembrane region" description="Helical" evidence="4">
    <location>
        <begin position="112"/>
        <end position="132"/>
    </location>
</feature>
<sequence length="474" mass="51452">MAFITEKEHGVETRPGRLGPKETLDGNHDTQSHEDHDTLTQGSNEDAESTAPPSMSRQRTARASEDLRRTASNVASNVLSQIASRITTRGWPEPPPPPDGGLNAWTQVACGWLAVCVTWGYLNSFGSFQAYYEGIMPDVQPSTISWIGSVQIWLTMVGGVFTGRLLDAGFFLPTFFVGAVLQVLGMFLMSISKTYWQLMLTQGLLTGLGGGIFFTPSLALVTTYFDKRRGIAIGLVTTGNAVGGIIYPLVVRQLIPKVGFGWATRVIAFINLACLCVCLAFMRPRLPPRNSGAIIDWSAFREPVFNLFVGGWWLIMWANYYTFYYIASYAVQELGMPYSAATILVIIINGAAFPFRVIVPLFSDRFGPLNILIPVTIIWAIVAFCWIAVKSSGGYYAFAAVYGATSGAFQCLLPTTVASITDRLDKVGTRMGMAFALISFSSMTGPPVGGALQSADGNSFVGPQLWAACSTTTY</sequence>
<keyword evidence="4" id="KW-0812">Transmembrane</keyword>
<dbReference type="GO" id="GO:0016020">
    <property type="term" value="C:membrane"/>
    <property type="evidence" value="ECO:0007669"/>
    <property type="project" value="UniProtKB-SubCell"/>
</dbReference>
<feature type="transmembrane region" description="Helical" evidence="4">
    <location>
        <begin position="232"/>
        <end position="250"/>
    </location>
</feature>
<evidence type="ECO:0000259" key="5">
    <source>
        <dbReference type="PROSITE" id="PS50850"/>
    </source>
</evidence>
<keyword evidence="7" id="KW-1185">Reference proteome</keyword>
<feature type="transmembrane region" description="Helical" evidence="4">
    <location>
        <begin position="262"/>
        <end position="282"/>
    </location>
</feature>
<feature type="transmembrane region" description="Helical" evidence="4">
    <location>
        <begin position="395"/>
        <end position="421"/>
    </location>
</feature>
<evidence type="ECO:0000313" key="7">
    <source>
        <dbReference type="Proteomes" id="UP000078559"/>
    </source>
</evidence>
<evidence type="ECO:0000256" key="2">
    <source>
        <dbReference type="ARBA" id="ARBA00006727"/>
    </source>
</evidence>
<dbReference type="Proteomes" id="UP000078559">
    <property type="component" value="Chromosome 10"/>
</dbReference>